<dbReference type="Proteomes" id="UP001597145">
    <property type="component" value="Unassembled WGS sequence"/>
</dbReference>
<dbReference type="Gene3D" id="1.10.3330.10">
    <property type="entry name" value="Oxo-4-hydroxy-4-carboxy-5-ureidoimidazoline decarboxylase"/>
    <property type="match status" value="1"/>
</dbReference>
<dbReference type="NCBIfam" id="NF010372">
    <property type="entry name" value="PRK13798.1"/>
    <property type="match status" value="1"/>
</dbReference>
<evidence type="ECO:0000313" key="9">
    <source>
        <dbReference type="EMBL" id="MFD1530130.1"/>
    </source>
</evidence>
<dbReference type="RefSeq" id="WP_343976811.1">
    <property type="nucleotide sequence ID" value="NZ_BAAAJG010000008.1"/>
</dbReference>
<dbReference type="SUPFAM" id="SSF158694">
    <property type="entry name" value="UraD-Like"/>
    <property type="match status" value="1"/>
</dbReference>
<proteinExistence type="predicted"/>
<dbReference type="InterPro" id="IPR036778">
    <property type="entry name" value="OHCU_decarboxylase_sf"/>
</dbReference>
<dbReference type="GO" id="GO:0051997">
    <property type="term" value="F:2-oxo-4-hydroxy-4-carboxy-5-ureidoimidazoline decarboxylase activity"/>
    <property type="evidence" value="ECO:0007669"/>
    <property type="project" value="UniProtKB-EC"/>
</dbReference>
<organism evidence="9 10">
    <name type="scientific">Pseudonocardia aurantiaca</name>
    <dbReference type="NCBI Taxonomy" id="75290"/>
    <lineage>
        <taxon>Bacteria</taxon>
        <taxon>Bacillati</taxon>
        <taxon>Actinomycetota</taxon>
        <taxon>Actinomycetes</taxon>
        <taxon>Pseudonocardiales</taxon>
        <taxon>Pseudonocardiaceae</taxon>
        <taxon>Pseudonocardia</taxon>
    </lineage>
</organism>
<keyword evidence="6 9" id="KW-0456">Lyase</keyword>
<keyword evidence="10" id="KW-1185">Reference proteome</keyword>
<sequence length="159" mass="17041">MNIAEFDGLQAAEAERELLTVCRSPRWARDVAARRPYGSADALQAAAAAALVDDDLDDAMAGHPRIGDRSAGGQSRREQSAVATAEADVLTALAEGNREYEKRFGHVYLVSATGRSADELLATLRARLGNDPATERTVALAELAAINRLRLNRLVREGA</sequence>
<gene>
    <name evidence="9" type="primary">uraD</name>
    <name evidence="9" type="ORF">ACFSCY_11820</name>
</gene>
<feature type="domain" description="Oxo-4-hydroxy-4-carboxy-5-ureidoimidazoline decarboxylase" evidence="8">
    <location>
        <begin position="9"/>
        <end position="152"/>
    </location>
</feature>
<dbReference type="PANTHER" id="PTHR43466">
    <property type="entry name" value="2-OXO-4-HYDROXY-4-CARBOXY-5-UREIDOIMIDAZOLINE DECARBOXYLASE-RELATED"/>
    <property type="match status" value="1"/>
</dbReference>
<evidence type="ECO:0000256" key="7">
    <source>
        <dbReference type="SAM" id="MobiDB-lite"/>
    </source>
</evidence>
<comment type="pathway">
    <text evidence="2">Purine metabolism; urate degradation; (S)-allantoin from urate: step 3/3.</text>
</comment>
<name>A0ABW4FHM5_9PSEU</name>
<evidence type="ECO:0000313" key="10">
    <source>
        <dbReference type="Proteomes" id="UP001597145"/>
    </source>
</evidence>
<reference evidence="10" key="1">
    <citation type="journal article" date="2019" name="Int. J. Syst. Evol. Microbiol.">
        <title>The Global Catalogue of Microorganisms (GCM) 10K type strain sequencing project: providing services to taxonomists for standard genome sequencing and annotation.</title>
        <authorList>
            <consortium name="The Broad Institute Genomics Platform"/>
            <consortium name="The Broad Institute Genome Sequencing Center for Infectious Disease"/>
            <person name="Wu L."/>
            <person name="Ma J."/>
        </authorList>
    </citation>
    <scope>NUCLEOTIDE SEQUENCE [LARGE SCALE GENOMIC DNA]</scope>
    <source>
        <strain evidence="10">JCM 12165</strain>
    </source>
</reference>
<protein>
    <recommendedName>
        <fullName evidence="3">2-oxo-4-hydroxy-4-carboxy-5-ureidoimidazoline decarboxylase</fullName>
        <ecNumber evidence="3">4.1.1.97</ecNumber>
    </recommendedName>
</protein>
<feature type="region of interest" description="Disordered" evidence="7">
    <location>
        <begin position="61"/>
        <end position="80"/>
    </location>
</feature>
<evidence type="ECO:0000256" key="4">
    <source>
        <dbReference type="ARBA" id="ARBA00022631"/>
    </source>
</evidence>
<evidence type="ECO:0000259" key="8">
    <source>
        <dbReference type="Pfam" id="PF09349"/>
    </source>
</evidence>
<dbReference type="Pfam" id="PF09349">
    <property type="entry name" value="OHCU_decarbox"/>
    <property type="match status" value="1"/>
</dbReference>
<comment type="caution">
    <text evidence="9">The sequence shown here is derived from an EMBL/GenBank/DDBJ whole genome shotgun (WGS) entry which is preliminary data.</text>
</comment>
<evidence type="ECO:0000256" key="2">
    <source>
        <dbReference type="ARBA" id="ARBA00004754"/>
    </source>
</evidence>
<evidence type="ECO:0000256" key="5">
    <source>
        <dbReference type="ARBA" id="ARBA00022793"/>
    </source>
</evidence>
<dbReference type="EMBL" id="JBHUCP010000007">
    <property type="protein sequence ID" value="MFD1530130.1"/>
    <property type="molecule type" value="Genomic_DNA"/>
</dbReference>
<accession>A0ABW4FHM5</accession>
<dbReference type="EC" id="4.1.1.97" evidence="3"/>
<evidence type="ECO:0000256" key="1">
    <source>
        <dbReference type="ARBA" id="ARBA00001163"/>
    </source>
</evidence>
<evidence type="ECO:0000256" key="6">
    <source>
        <dbReference type="ARBA" id="ARBA00023239"/>
    </source>
</evidence>
<comment type="catalytic activity">
    <reaction evidence="1">
        <text>5-hydroxy-2-oxo-4-ureido-2,5-dihydro-1H-imidazole-5-carboxylate + H(+) = (S)-allantoin + CO2</text>
        <dbReference type="Rhea" id="RHEA:26301"/>
        <dbReference type="ChEBI" id="CHEBI:15378"/>
        <dbReference type="ChEBI" id="CHEBI:15678"/>
        <dbReference type="ChEBI" id="CHEBI:16526"/>
        <dbReference type="ChEBI" id="CHEBI:58639"/>
        <dbReference type="EC" id="4.1.1.97"/>
    </reaction>
</comment>
<dbReference type="PANTHER" id="PTHR43466:SF1">
    <property type="entry name" value="2-OXO-4-HYDROXY-4-CARBOXY-5-UREIDOIMIDAZOLINE DECARBOXYLASE-RELATED"/>
    <property type="match status" value="1"/>
</dbReference>
<keyword evidence="4" id="KW-0659">Purine metabolism</keyword>
<dbReference type="InterPro" id="IPR017595">
    <property type="entry name" value="OHCU_decarboxylase-2"/>
</dbReference>
<dbReference type="NCBIfam" id="TIGR03180">
    <property type="entry name" value="UraD_2"/>
    <property type="match status" value="1"/>
</dbReference>
<dbReference type="InterPro" id="IPR018020">
    <property type="entry name" value="OHCU_decarboxylase"/>
</dbReference>
<evidence type="ECO:0000256" key="3">
    <source>
        <dbReference type="ARBA" id="ARBA00012257"/>
    </source>
</evidence>
<keyword evidence="5" id="KW-0210">Decarboxylase</keyword>